<feature type="transmembrane region" description="Helical" evidence="6">
    <location>
        <begin position="806"/>
        <end position="833"/>
    </location>
</feature>
<keyword evidence="4 6" id="KW-1133">Transmembrane helix</keyword>
<evidence type="ECO:0000256" key="1">
    <source>
        <dbReference type="ARBA" id="ARBA00004651"/>
    </source>
</evidence>
<proteinExistence type="predicted"/>
<evidence type="ECO:0000256" key="6">
    <source>
        <dbReference type="SAM" id="Phobius"/>
    </source>
</evidence>
<feature type="transmembrane region" description="Helical" evidence="6">
    <location>
        <begin position="423"/>
        <end position="439"/>
    </location>
</feature>
<feature type="transmembrane region" description="Helical" evidence="6">
    <location>
        <begin position="32"/>
        <end position="50"/>
    </location>
</feature>
<evidence type="ECO:0000256" key="4">
    <source>
        <dbReference type="ARBA" id="ARBA00022989"/>
    </source>
</evidence>
<sequence>MQGSRFSKKNISPSYFFWPKLALLELLNNRRFSLFFLFNLAIGLAGFIALDSFKESLDIHLSRNSQAILGADVALTNFFPFKDKTLNILESNLPEKTFSTRKTSLFTMVASKDQSRLVQVTGIEEAFPFYGKIVLKKRGFVRPEILKQSLDFSGEAWVYPELLHMLDLKVGEYIKIGEQSFRIADSVIEDSSSSFSSFGLAPRVYLGLEKMEQTGLLTKKSRVSYQSLYRVPEGTDLSMVVGKLQKQIIKLDGSDSKIRVLTHKRAGDNLGRLMGYLNDYLGLVAMIAVFLAGIGAAYLFRNYLVHHFREISIMMSLGATRQQTYRMVLWQLGFLGTGAALLAIIISLVILPFLPMLLEQFLPRGFVTQANISSLLLALVMGSVGSLVFCLPVLSRIRSVQPLHLFHENAVNYDTEAQFWRQGLSYLPLFVLSWGLSVWQSHSWVVGSVFVGLLLCAILMLGSVAFGLLMFAGKLSQISSGSYTAWGTMKRLAFRNLQRNRTGAISCFLALALGTLLINLIPQIYQGLQEEVSRPEGYRIPSLFLFDIQPDQIAPLQNVLAQENVKLNYLSPMVRARLEKINGEAFESENEDSPGTREQEREQRFRRHTFNLSYRTQLSKSEYIVSGRPLATKYDWESALPAEVSLEQRFAERLGLKLGDLLTFNVQEVPVEAKVVNLRRVKWNSFQPNFFVLFQPGVIEDAPATFLASLGGLDRLRRLHIQNLIVKDFPNVSAIDVTRMVKRVLKISDQMVMALRLMAYLSILAGLVVVFSIARYEVEGRLWEMNLLKVLGARFHDIQKMIQIEFAVLGLFAGFFGVAVSLAISYGLAWWFFENIWKWTWQTSFSSVVGVIFLSVGVAWLSTQRTLKSSPLSLLRCS</sequence>
<organism evidence="8">
    <name type="scientific">marine metagenome</name>
    <dbReference type="NCBI Taxonomy" id="408172"/>
    <lineage>
        <taxon>unclassified sequences</taxon>
        <taxon>metagenomes</taxon>
        <taxon>ecological metagenomes</taxon>
    </lineage>
</organism>
<dbReference type="InterPro" id="IPR003838">
    <property type="entry name" value="ABC3_permease_C"/>
</dbReference>
<reference evidence="8" key="1">
    <citation type="submission" date="2018-05" db="EMBL/GenBank/DDBJ databases">
        <authorList>
            <person name="Lanie J.A."/>
            <person name="Ng W.-L."/>
            <person name="Kazmierczak K.M."/>
            <person name="Andrzejewski T.M."/>
            <person name="Davidsen T.M."/>
            <person name="Wayne K.J."/>
            <person name="Tettelin H."/>
            <person name="Glass J.I."/>
            <person name="Rusch D."/>
            <person name="Podicherti R."/>
            <person name="Tsui H.-C.T."/>
            <person name="Winkler M.E."/>
        </authorList>
    </citation>
    <scope>NUCLEOTIDE SEQUENCE</scope>
</reference>
<keyword evidence="3 6" id="KW-0812">Transmembrane</keyword>
<dbReference type="AlphaFoldDB" id="A0A381S5H8"/>
<keyword evidence="2" id="KW-1003">Cell membrane</keyword>
<dbReference type="InterPro" id="IPR038766">
    <property type="entry name" value="Membrane_comp_ABC_pdt"/>
</dbReference>
<gene>
    <name evidence="8" type="ORF">METZ01_LOCUS52189</name>
</gene>
<feature type="domain" description="ABC3 transporter permease C-terminal" evidence="7">
    <location>
        <begin position="757"/>
        <end position="862"/>
    </location>
</feature>
<feature type="transmembrane region" description="Helical" evidence="6">
    <location>
        <begin position="757"/>
        <end position="776"/>
    </location>
</feature>
<dbReference type="Pfam" id="PF02687">
    <property type="entry name" value="FtsX"/>
    <property type="match status" value="2"/>
</dbReference>
<protein>
    <recommendedName>
        <fullName evidence="7">ABC3 transporter permease C-terminal domain-containing protein</fullName>
    </recommendedName>
</protein>
<evidence type="ECO:0000256" key="5">
    <source>
        <dbReference type="ARBA" id="ARBA00023136"/>
    </source>
</evidence>
<keyword evidence="5 6" id="KW-0472">Membrane</keyword>
<accession>A0A381S5H8</accession>
<feature type="transmembrane region" description="Helical" evidence="6">
    <location>
        <begin position="374"/>
        <end position="394"/>
    </location>
</feature>
<evidence type="ECO:0000256" key="3">
    <source>
        <dbReference type="ARBA" id="ARBA00022692"/>
    </source>
</evidence>
<evidence type="ECO:0000259" key="7">
    <source>
        <dbReference type="Pfam" id="PF02687"/>
    </source>
</evidence>
<evidence type="ECO:0000313" key="8">
    <source>
        <dbReference type="EMBL" id="SUZ99335.1"/>
    </source>
</evidence>
<dbReference type="GO" id="GO:0005886">
    <property type="term" value="C:plasma membrane"/>
    <property type="evidence" value="ECO:0007669"/>
    <property type="project" value="UniProtKB-SubCell"/>
</dbReference>
<feature type="transmembrane region" description="Helical" evidence="6">
    <location>
        <begin position="280"/>
        <end position="300"/>
    </location>
</feature>
<feature type="transmembrane region" description="Helical" evidence="6">
    <location>
        <begin position="504"/>
        <end position="525"/>
    </location>
</feature>
<evidence type="ECO:0000256" key="2">
    <source>
        <dbReference type="ARBA" id="ARBA00022475"/>
    </source>
</evidence>
<dbReference type="PANTHER" id="PTHR30287">
    <property type="entry name" value="MEMBRANE COMPONENT OF PREDICTED ABC SUPERFAMILY METABOLITE UPTAKE TRANSPORTER"/>
    <property type="match status" value="1"/>
</dbReference>
<feature type="domain" description="ABC3 transporter permease C-terminal" evidence="7">
    <location>
        <begin position="283"/>
        <end position="402"/>
    </location>
</feature>
<feature type="transmembrane region" description="Helical" evidence="6">
    <location>
        <begin position="328"/>
        <end position="354"/>
    </location>
</feature>
<feature type="transmembrane region" description="Helical" evidence="6">
    <location>
        <begin position="839"/>
        <end position="861"/>
    </location>
</feature>
<feature type="transmembrane region" description="Helical" evidence="6">
    <location>
        <begin position="445"/>
        <end position="472"/>
    </location>
</feature>
<dbReference type="PANTHER" id="PTHR30287:SF1">
    <property type="entry name" value="INNER MEMBRANE PROTEIN"/>
    <property type="match status" value="1"/>
</dbReference>
<comment type="subcellular location">
    <subcellularLocation>
        <location evidence="1">Cell membrane</location>
        <topology evidence="1">Multi-pass membrane protein</topology>
    </subcellularLocation>
</comment>
<dbReference type="EMBL" id="UINC01002692">
    <property type="protein sequence ID" value="SUZ99335.1"/>
    <property type="molecule type" value="Genomic_DNA"/>
</dbReference>
<name>A0A381S5H8_9ZZZZ</name>